<keyword evidence="5" id="KW-0539">Nucleus</keyword>
<comment type="similarity">
    <text evidence="2">Belongs to the Mediator complex subunit 4 family.</text>
</comment>
<evidence type="ECO:0000256" key="5">
    <source>
        <dbReference type="ARBA" id="ARBA00023242"/>
    </source>
</evidence>
<feature type="region of interest" description="Disordered" evidence="6">
    <location>
        <begin position="33"/>
        <end position="84"/>
    </location>
</feature>
<evidence type="ECO:0008006" key="10">
    <source>
        <dbReference type="Google" id="ProtNLM"/>
    </source>
</evidence>
<evidence type="ECO:0000256" key="6">
    <source>
        <dbReference type="SAM" id="MobiDB-lite"/>
    </source>
</evidence>
<proteinExistence type="inferred from homology"/>
<evidence type="ECO:0000256" key="1">
    <source>
        <dbReference type="ARBA" id="ARBA00004123"/>
    </source>
</evidence>
<evidence type="ECO:0000256" key="3">
    <source>
        <dbReference type="ARBA" id="ARBA00023015"/>
    </source>
</evidence>
<feature type="region of interest" description="Disordered" evidence="6">
    <location>
        <begin position="235"/>
        <end position="255"/>
    </location>
</feature>
<dbReference type="PANTHER" id="PTHR13208:SF2">
    <property type="entry name" value="MEDIATOR OF RNA POLYMERASE II TRANSCRIPTION SUBUNIT 4"/>
    <property type="match status" value="1"/>
</dbReference>
<evidence type="ECO:0000313" key="7">
    <source>
        <dbReference type="EMBL" id="CAL4957098.1"/>
    </source>
</evidence>
<comment type="subcellular location">
    <subcellularLocation>
        <location evidence="1">Nucleus</location>
    </subcellularLocation>
</comment>
<name>A0ABC8Z7Q8_9POAL</name>
<dbReference type="PANTHER" id="PTHR13208">
    <property type="entry name" value="MEDIATOR OF RNA POLYMERASE II TRANSCRIPTION SUBUNIT 4"/>
    <property type="match status" value="1"/>
</dbReference>
<feature type="region of interest" description="Disordered" evidence="6">
    <location>
        <begin position="419"/>
        <end position="446"/>
    </location>
</feature>
<keyword evidence="4" id="KW-0804">Transcription</keyword>
<gene>
    <name evidence="8" type="ORF">URODEC1_LOCUS111993</name>
    <name evidence="7" type="ORF">URODEC1_LOCUS42345</name>
</gene>
<organism evidence="7 9">
    <name type="scientific">Urochloa decumbens</name>
    <dbReference type="NCBI Taxonomy" id="240449"/>
    <lineage>
        <taxon>Eukaryota</taxon>
        <taxon>Viridiplantae</taxon>
        <taxon>Streptophyta</taxon>
        <taxon>Embryophyta</taxon>
        <taxon>Tracheophyta</taxon>
        <taxon>Spermatophyta</taxon>
        <taxon>Magnoliopsida</taxon>
        <taxon>Liliopsida</taxon>
        <taxon>Poales</taxon>
        <taxon>Poaceae</taxon>
        <taxon>PACMAD clade</taxon>
        <taxon>Panicoideae</taxon>
        <taxon>Panicodae</taxon>
        <taxon>Paniceae</taxon>
        <taxon>Melinidinae</taxon>
        <taxon>Urochloa</taxon>
    </lineage>
</organism>
<dbReference type="AlphaFoldDB" id="A0ABC8Z7Q8"/>
<feature type="compositionally biased region" description="Low complexity" evidence="6">
    <location>
        <begin position="67"/>
        <end position="84"/>
    </location>
</feature>
<evidence type="ECO:0000313" key="9">
    <source>
        <dbReference type="Proteomes" id="UP001497457"/>
    </source>
</evidence>
<sequence length="446" mass="47208">MSPRRSASLMSLLEYLDRAFSRPRPIAAPSAAAAAAEKMMQSHLPSPGRLGLTASSPSLPPNPSPLNPTSSPPQGNLPASAAAAAGAGAAPTLTTSPSLLPLLPPLPRAQSLLQLISSLASNLFELSPNRAAWITAYRGSLPNFLPSPSTPAPPLPTSIPSTKDALSLLTTLQTQLFEAVAELQETLDLQDARVRLAREARAKDAALLAFAKKLHEAHHVLDHLVDDYADYRRDPKRPRGAAAADDPEPVSDGDFGASLHSRLKLEDILIYAHNISYTTFAPPEHGAGLPLRGALPPAPQDSEMRASKLYQFADMDVGVPKKPLDAKEGITAEVEVMPLYEPPPQEAPSLPNTLPPMFAKDLKPPPGWKPGDPITLPLDGILPGVKAEEPKAPVPQAPVSVRPMVPMVPMAPQPIQVSAVQLDFGSSSSDSEYSSDAGSSEEDDED</sequence>
<protein>
    <recommendedName>
        <fullName evidence="10">Mediator complex subunit 4</fullName>
    </recommendedName>
</protein>
<dbReference type="EMBL" id="OZ075118">
    <property type="protein sequence ID" value="CAL5087096.1"/>
    <property type="molecule type" value="Genomic_DNA"/>
</dbReference>
<reference evidence="7" key="1">
    <citation type="submission" date="2024-10" db="EMBL/GenBank/DDBJ databases">
        <authorList>
            <person name="Ryan C."/>
        </authorList>
    </citation>
    <scope>NUCLEOTIDE SEQUENCE [LARGE SCALE GENOMIC DNA]</scope>
</reference>
<dbReference type="EMBL" id="OZ075128">
    <property type="protein sequence ID" value="CAL4957098.1"/>
    <property type="molecule type" value="Genomic_DNA"/>
</dbReference>
<evidence type="ECO:0000256" key="2">
    <source>
        <dbReference type="ARBA" id="ARBA00009626"/>
    </source>
</evidence>
<feature type="compositionally biased region" description="Low complexity" evidence="6">
    <location>
        <begin position="426"/>
        <end position="438"/>
    </location>
</feature>
<dbReference type="GO" id="GO:0005634">
    <property type="term" value="C:nucleus"/>
    <property type="evidence" value="ECO:0007669"/>
    <property type="project" value="UniProtKB-SubCell"/>
</dbReference>
<accession>A0ABC8Z7Q8</accession>
<evidence type="ECO:0000313" key="8">
    <source>
        <dbReference type="EMBL" id="CAL5087096.1"/>
    </source>
</evidence>
<keyword evidence="3" id="KW-0805">Transcription regulation</keyword>
<dbReference type="Proteomes" id="UP001497457">
    <property type="component" value="Chromosome 8b"/>
</dbReference>
<evidence type="ECO:0000256" key="4">
    <source>
        <dbReference type="ARBA" id="ARBA00023163"/>
    </source>
</evidence>
<keyword evidence="9" id="KW-1185">Reference proteome</keyword>
<dbReference type="Proteomes" id="UP001497457">
    <property type="component" value="Chromosome 18b"/>
</dbReference>
<dbReference type="InterPro" id="IPR019258">
    <property type="entry name" value="Mediator_Med4"/>
</dbReference>